<organism evidence="2 3">
    <name type="scientific">Dipteronia sinensis</name>
    <dbReference type="NCBI Taxonomy" id="43782"/>
    <lineage>
        <taxon>Eukaryota</taxon>
        <taxon>Viridiplantae</taxon>
        <taxon>Streptophyta</taxon>
        <taxon>Embryophyta</taxon>
        <taxon>Tracheophyta</taxon>
        <taxon>Spermatophyta</taxon>
        <taxon>Magnoliopsida</taxon>
        <taxon>eudicotyledons</taxon>
        <taxon>Gunneridae</taxon>
        <taxon>Pentapetalae</taxon>
        <taxon>rosids</taxon>
        <taxon>malvids</taxon>
        <taxon>Sapindales</taxon>
        <taxon>Sapindaceae</taxon>
        <taxon>Hippocastanoideae</taxon>
        <taxon>Acereae</taxon>
        <taxon>Dipteronia</taxon>
    </lineage>
</organism>
<proteinExistence type="predicted"/>
<dbReference type="Gene3D" id="3.40.462.20">
    <property type="match status" value="1"/>
</dbReference>
<evidence type="ECO:0000313" key="2">
    <source>
        <dbReference type="EMBL" id="KAK3175416.1"/>
    </source>
</evidence>
<feature type="domain" description="Berberine/berberine-like" evidence="1">
    <location>
        <begin position="131"/>
        <end position="175"/>
    </location>
</feature>
<dbReference type="EMBL" id="JANJYJ010000487">
    <property type="protein sequence ID" value="KAK3175416.1"/>
    <property type="molecule type" value="Genomic_DNA"/>
</dbReference>
<comment type="caution">
    <text evidence="2">The sequence shown here is derived from an EMBL/GenBank/DDBJ whole genome shotgun (WGS) entry which is preliminary data.</text>
</comment>
<dbReference type="GO" id="GO:0050660">
    <property type="term" value="F:flavin adenine dinucleotide binding"/>
    <property type="evidence" value="ECO:0007669"/>
    <property type="project" value="InterPro"/>
</dbReference>
<accession>A0AAE0DMJ9</accession>
<keyword evidence="3" id="KW-1185">Reference proteome</keyword>
<name>A0AAE0DMJ9_9ROSI</name>
<dbReference type="Proteomes" id="UP001281410">
    <property type="component" value="Unassembled WGS sequence"/>
</dbReference>
<dbReference type="GO" id="GO:0016491">
    <property type="term" value="F:oxidoreductase activity"/>
    <property type="evidence" value="ECO:0007669"/>
    <property type="project" value="InterPro"/>
</dbReference>
<evidence type="ECO:0000259" key="1">
    <source>
        <dbReference type="Pfam" id="PF08031"/>
    </source>
</evidence>
<dbReference type="AlphaFoldDB" id="A0AAE0DMJ9"/>
<dbReference type="Pfam" id="PF08031">
    <property type="entry name" value="BBE"/>
    <property type="match status" value="1"/>
</dbReference>
<dbReference type="InterPro" id="IPR012951">
    <property type="entry name" value="BBE"/>
</dbReference>
<dbReference type="Gene3D" id="3.30.465.10">
    <property type="match status" value="1"/>
</dbReference>
<reference evidence="2" key="1">
    <citation type="journal article" date="2023" name="Plant J.">
        <title>Genome sequences and population genomics provide insights into the demographic history, inbreeding, and mutation load of two 'living fossil' tree species of Dipteronia.</title>
        <authorList>
            <person name="Feng Y."/>
            <person name="Comes H.P."/>
            <person name="Chen J."/>
            <person name="Zhu S."/>
            <person name="Lu R."/>
            <person name="Zhang X."/>
            <person name="Li P."/>
            <person name="Qiu J."/>
            <person name="Olsen K.M."/>
            <person name="Qiu Y."/>
        </authorList>
    </citation>
    <scope>NUCLEOTIDE SEQUENCE</scope>
    <source>
        <strain evidence="2">NBL</strain>
    </source>
</reference>
<evidence type="ECO:0000313" key="3">
    <source>
        <dbReference type="Proteomes" id="UP001281410"/>
    </source>
</evidence>
<sequence length="182" mass="20312">MVPSVSTTEPVITWDFIIVLRRGGSPTLAPFDAITPVSAESGNVAYPDLAEAGDTAADQPACYSSTKAHLFNGQSLRMEHHGRTADLRFVQFLTQFQGNYGNASFTSPMRKWAKEVEDLWNDGQPGVRHAAYVNYASGFEPASDWYGHEPWRLERLRKLKATYDPDNRFGYYCPIPLNSSST</sequence>
<gene>
    <name evidence="2" type="ORF">Dsin_032971</name>
</gene>
<dbReference type="InterPro" id="IPR016169">
    <property type="entry name" value="FAD-bd_PCMH_sub2"/>
</dbReference>
<protein>
    <recommendedName>
        <fullName evidence="1">Berberine/berberine-like domain-containing protein</fullName>
    </recommendedName>
</protein>